<protein>
    <submittedName>
        <fullName evidence="2">Putative piggybac transposable element-derived</fullName>
    </submittedName>
</protein>
<feature type="domain" description="PiggyBac transposable element-derived protein" evidence="1">
    <location>
        <begin position="5"/>
        <end position="161"/>
    </location>
</feature>
<dbReference type="EMBL" id="BMAV01003635">
    <property type="protein sequence ID" value="GFY43372.1"/>
    <property type="molecule type" value="Genomic_DNA"/>
</dbReference>
<sequence length="162" mass="19073">MYYGRNRLKQLIRGKPICFGYKLWALCGTERYCYNFSLYCGKESDARNDTPLGTQVVMKLTENFVNPSSYILYFDNFFTSIDLLKSLGEQGFRATGAIQENRINHECPLEEFKSMRKKERGTFDFAFDENSEIFLVRWNDYSTVTVTTNFSTLEPFFDVKRR</sequence>
<name>A0A8X6WXV6_9ARAC</name>
<evidence type="ECO:0000313" key="3">
    <source>
        <dbReference type="Proteomes" id="UP000886998"/>
    </source>
</evidence>
<dbReference type="AlphaFoldDB" id="A0A8X6WXV6"/>
<dbReference type="OrthoDB" id="6429039at2759"/>
<feature type="non-terminal residue" evidence="2">
    <location>
        <position position="162"/>
    </location>
</feature>
<dbReference type="InterPro" id="IPR029526">
    <property type="entry name" value="PGBD"/>
</dbReference>
<dbReference type="Pfam" id="PF13843">
    <property type="entry name" value="DDE_Tnp_1_7"/>
    <property type="match status" value="1"/>
</dbReference>
<accession>A0A8X6WXV6</accession>
<proteinExistence type="predicted"/>
<dbReference type="GO" id="GO:0043565">
    <property type="term" value="F:sequence-specific DNA binding"/>
    <property type="evidence" value="ECO:0007669"/>
    <property type="project" value="TreeGrafter"/>
</dbReference>
<reference evidence="2" key="1">
    <citation type="submission" date="2020-08" db="EMBL/GenBank/DDBJ databases">
        <title>Multicomponent nature underlies the extraordinary mechanical properties of spider dragline silk.</title>
        <authorList>
            <person name="Kono N."/>
            <person name="Nakamura H."/>
            <person name="Mori M."/>
            <person name="Yoshida Y."/>
            <person name="Ohtoshi R."/>
            <person name="Malay A.D."/>
            <person name="Moran D.A.P."/>
            <person name="Tomita M."/>
            <person name="Numata K."/>
            <person name="Arakawa K."/>
        </authorList>
    </citation>
    <scope>NUCLEOTIDE SEQUENCE</scope>
</reference>
<comment type="caution">
    <text evidence="2">The sequence shown here is derived from an EMBL/GenBank/DDBJ whole genome shotgun (WGS) entry which is preliminary data.</text>
</comment>
<keyword evidence="3" id="KW-1185">Reference proteome</keyword>
<dbReference type="Proteomes" id="UP000886998">
    <property type="component" value="Unassembled WGS sequence"/>
</dbReference>
<evidence type="ECO:0000313" key="2">
    <source>
        <dbReference type="EMBL" id="GFY43372.1"/>
    </source>
</evidence>
<evidence type="ECO:0000259" key="1">
    <source>
        <dbReference type="Pfam" id="PF13843"/>
    </source>
</evidence>
<dbReference type="PANTHER" id="PTHR47055:SF3">
    <property type="entry name" value="PHORBOL-ESTER_DAG-TYPE DOMAIN-CONTAINING PROTEIN"/>
    <property type="match status" value="1"/>
</dbReference>
<dbReference type="InterPro" id="IPR052638">
    <property type="entry name" value="PiggyBac_TE-derived"/>
</dbReference>
<dbReference type="PANTHER" id="PTHR47055">
    <property type="entry name" value="DDE_TNP_1_7 DOMAIN-CONTAINING PROTEIN"/>
    <property type="match status" value="1"/>
</dbReference>
<gene>
    <name evidence="2" type="ORF">TNIN_267421</name>
</gene>
<organism evidence="2 3">
    <name type="scientific">Trichonephila inaurata madagascariensis</name>
    <dbReference type="NCBI Taxonomy" id="2747483"/>
    <lineage>
        <taxon>Eukaryota</taxon>
        <taxon>Metazoa</taxon>
        <taxon>Ecdysozoa</taxon>
        <taxon>Arthropoda</taxon>
        <taxon>Chelicerata</taxon>
        <taxon>Arachnida</taxon>
        <taxon>Araneae</taxon>
        <taxon>Araneomorphae</taxon>
        <taxon>Entelegynae</taxon>
        <taxon>Araneoidea</taxon>
        <taxon>Nephilidae</taxon>
        <taxon>Trichonephila</taxon>
        <taxon>Trichonephila inaurata</taxon>
    </lineage>
</organism>